<sequence length="71" mass="8297">MKHQENKRRQLHKKQAASWNEFPLEELAENKIITRVTSPQSENSSGQVEIQELQLIQTIRRNIKQPSATCK</sequence>
<comment type="caution">
    <text evidence="1">The sequence shown here is derived from an EMBL/GenBank/DDBJ whole genome shotgun (WGS) entry which is preliminary data.</text>
</comment>
<dbReference type="AlphaFoldDB" id="A0A7J7K5N4"/>
<dbReference type="Proteomes" id="UP000593567">
    <property type="component" value="Unassembled WGS sequence"/>
</dbReference>
<keyword evidence="2" id="KW-1185">Reference proteome</keyword>
<reference evidence="1" key="1">
    <citation type="submission" date="2020-06" db="EMBL/GenBank/DDBJ databases">
        <title>Draft genome of Bugula neritina, a colonial animal packing powerful symbionts and potential medicines.</title>
        <authorList>
            <person name="Rayko M."/>
        </authorList>
    </citation>
    <scope>NUCLEOTIDE SEQUENCE [LARGE SCALE GENOMIC DNA]</scope>
    <source>
        <strain evidence="1">Kwan_BN1</strain>
    </source>
</reference>
<name>A0A7J7K5N4_BUGNE</name>
<evidence type="ECO:0000313" key="2">
    <source>
        <dbReference type="Proteomes" id="UP000593567"/>
    </source>
</evidence>
<protein>
    <submittedName>
        <fullName evidence="1">Uncharacterized protein</fullName>
    </submittedName>
</protein>
<organism evidence="1 2">
    <name type="scientific">Bugula neritina</name>
    <name type="common">Brown bryozoan</name>
    <name type="synonym">Sertularia neritina</name>
    <dbReference type="NCBI Taxonomy" id="10212"/>
    <lineage>
        <taxon>Eukaryota</taxon>
        <taxon>Metazoa</taxon>
        <taxon>Spiralia</taxon>
        <taxon>Lophotrochozoa</taxon>
        <taxon>Bryozoa</taxon>
        <taxon>Gymnolaemata</taxon>
        <taxon>Cheilostomatida</taxon>
        <taxon>Flustrina</taxon>
        <taxon>Buguloidea</taxon>
        <taxon>Bugulidae</taxon>
        <taxon>Bugula</taxon>
    </lineage>
</organism>
<evidence type="ECO:0000313" key="1">
    <source>
        <dbReference type="EMBL" id="KAF6033191.1"/>
    </source>
</evidence>
<gene>
    <name evidence="1" type="ORF">EB796_008501</name>
</gene>
<proteinExistence type="predicted"/>
<dbReference type="EMBL" id="VXIV02001435">
    <property type="protein sequence ID" value="KAF6033191.1"/>
    <property type="molecule type" value="Genomic_DNA"/>
</dbReference>
<accession>A0A7J7K5N4</accession>